<dbReference type="SMART" id="SM00387">
    <property type="entry name" value="HATPase_c"/>
    <property type="match status" value="1"/>
</dbReference>
<feature type="domain" description="Response regulatory" evidence="6">
    <location>
        <begin position="541"/>
        <end position="657"/>
    </location>
</feature>
<sequence>MDAQLKLLFINTPQNYLSSILRVFGERDIDIDYISLQDEKKIQDALKESVYWDTIILSGQESPPLYKLLNRISIKHEYTPLIFLPENYNSSIAAIAMQNGADDCISINGLERLIPIIERELKHHNLKNKHLDLFKFKHILSNLTDKSQEEVFLFDGETFKCLYTSLAPIGKGEKYSEKKILALKPGDIYSEYSTESFRLLITPLLEGQRKELSICTFVTTRLGTVYPAEIHLRKVVQHESSYIIAINKDISSLWFKVQKLQRQRSLTKKHTLQSKRKDIFLANAAHDMRTSINSIILSAKLLNQKNNDQLTDSCKKLTNAILYSGKHLMKYIEEFFNSTDKQIANLKFNTTTVSIDTLGKELYYIFDPIATKQGLTFTYQVQQLDQYTIPTNPTYLKIILKNLLSNAFKYTPKGDVSLTIYSPSNEELQNINTGLDQAIAFQVKDTGVGIPQSKLNHIFERFTRIKQNRSCNISGSGLGLDISQKLTKVLGGILHIDSELNIGSTITLYLPSDSEPKIHQSNRQDSTILSKSTKDNADGKTILVIDDSKIHNLAIKEFLGYSFANCLTTSSIANAYKILSQQSIDCIILDYILFDTTSEKILQNLKSHKKYANIPIIIYTGKKITDKKEEKISSKVDAIIQKRTGSHSKLLSTIKACLHSKPPINLTT</sequence>
<dbReference type="SMART" id="SM00448">
    <property type="entry name" value="REC"/>
    <property type="match status" value="1"/>
</dbReference>
<dbReference type="SUPFAM" id="SSF52172">
    <property type="entry name" value="CheY-like"/>
    <property type="match status" value="1"/>
</dbReference>
<dbReference type="InterPro" id="IPR036097">
    <property type="entry name" value="HisK_dim/P_sf"/>
</dbReference>
<dbReference type="PROSITE" id="PS50110">
    <property type="entry name" value="RESPONSE_REGULATORY"/>
    <property type="match status" value="1"/>
</dbReference>
<dbReference type="CDD" id="cd00156">
    <property type="entry name" value="REC"/>
    <property type="match status" value="1"/>
</dbReference>
<evidence type="ECO:0000313" key="7">
    <source>
        <dbReference type="EMBL" id="MCW9705399.1"/>
    </source>
</evidence>
<dbReference type="PANTHER" id="PTHR43547:SF2">
    <property type="entry name" value="HYBRID SIGNAL TRANSDUCTION HISTIDINE KINASE C"/>
    <property type="match status" value="1"/>
</dbReference>
<dbReference type="PANTHER" id="PTHR43547">
    <property type="entry name" value="TWO-COMPONENT HISTIDINE KINASE"/>
    <property type="match status" value="1"/>
</dbReference>
<dbReference type="InterPro" id="IPR011006">
    <property type="entry name" value="CheY-like_superfamily"/>
</dbReference>
<dbReference type="SUPFAM" id="SSF55874">
    <property type="entry name" value="ATPase domain of HSP90 chaperone/DNA topoisomerase II/histidine kinase"/>
    <property type="match status" value="1"/>
</dbReference>
<dbReference type="Pfam" id="PF02518">
    <property type="entry name" value="HATPase_c"/>
    <property type="match status" value="1"/>
</dbReference>
<dbReference type="EC" id="2.7.13.3" evidence="2"/>
<dbReference type="Pfam" id="PF00072">
    <property type="entry name" value="Response_reg"/>
    <property type="match status" value="1"/>
</dbReference>
<dbReference type="Pfam" id="PF00512">
    <property type="entry name" value="HisKA"/>
    <property type="match status" value="1"/>
</dbReference>
<dbReference type="Gene3D" id="3.30.565.10">
    <property type="entry name" value="Histidine kinase-like ATPase, C-terminal domain"/>
    <property type="match status" value="1"/>
</dbReference>
<dbReference type="SMART" id="SM00388">
    <property type="entry name" value="HisKA"/>
    <property type="match status" value="1"/>
</dbReference>
<evidence type="ECO:0000256" key="4">
    <source>
        <dbReference type="PROSITE-ProRule" id="PRU00169"/>
    </source>
</evidence>
<dbReference type="InterPro" id="IPR003594">
    <property type="entry name" value="HATPase_dom"/>
</dbReference>
<dbReference type="InterPro" id="IPR003661">
    <property type="entry name" value="HisK_dim/P_dom"/>
</dbReference>
<dbReference type="PRINTS" id="PR00344">
    <property type="entry name" value="BCTRLSENSOR"/>
</dbReference>
<dbReference type="Proteomes" id="UP001207918">
    <property type="component" value="Unassembled WGS sequence"/>
</dbReference>
<comment type="catalytic activity">
    <reaction evidence="1">
        <text>ATP + protein L-histidine = ADP + protein N-phospho-L-histidine.</text>
        <dbReference type="EC" id="2.7.13.3"/>
    </reaction>
</comment>
<dbReference type="InterPro" id="IPR001789">
    <property type="entry name" value="Sig_transdc_resp-reg_receiver"/>
</dbReference>
<dbReference type="InterPro" id="IPR005467">
    <property type="entry name" value="His_kinase_dom"/>
</dbReference>
<gene>
    <name evidence="7" type="ORF">J6I44_00970</name>
</gene>
<dbReference type="SUPFAM" id="SSF47384">
    <property type="entry name" value="Homodimeric domain of signal transducing histidine kinase"/>
    <property type="match status" value="1"/>
</dbReference>
<proteinExistence type="predicted"/>
<evidence type="ECO:0000313" key="8">
    <source>
        <dbReference type="Proteomes" id="UP001207918"/>
    </source>
</evidence>
<keyword evidence="3 4" id="KW-0597">Phosphoprotein</keyword>
<evidence type="ECO:0000256" key="2">
    <source>
        <dbReference type="ARBA" id="ARBA00012438"/>
    </source>
</evidence>
<evidence type="ECO:0000256" key="1">
    <source>
        <dbReference type="ARBA" id="ARBA00000085"/>
    </source>
</evidence>
<feature type="domain" description="Histidine kinase" evidence="5">
    <location>
        <begin position="283"/>
        <end position="514"/>
    </location>
</feature>
<dbReference type="Gene3D" id="1.10.287.130">
    <property type="match status" value="1"/>
</dbReference>
<dbReference type="PROSITE" id="PS50109">
    <property type="entry name" value="HIS_KIN"/>
    <property type="match status" value="1"/>
</dbReference>
<organism evidence="7 8">
    <name type="scientific">Fodinibius salsisoli</name>
    <dbReference type="NCBI Taxonomy" id="2820877"/>
    <lineage>
        <taxon>Bacteria</taxon>
        <taxon>Pseudomonadati</taxon>
        <taxon>Balneolota</taxon>
        <taxon>Balneolia</taxon>
        <taxon>Balneolales</taxon>
        <taxon>Balneolaceae</taxon>
        <taxon>Fodinibius</taxon>
    </lineage>
</organism>
<evidence type="ECO:0000259" key="6">
    <source>
        <dbReference type="PROSITE" id="PS50110"/>
    </source>
</evidence>
<dbReference type="EMBL" id="JAGGJA010000001">
    <property type="protein sequence ID" value="MCW9705399.1"/>
    <property type="molecule type" value="Genomic_DNA"/>
</dbReference>
<name>A0ABT3PJP1_9BACT</name>
<reference evidence="7 8" key="1">
    <citation type="submission" date="2021-03" db="EMBL/GenBank/DDBJ databases">
        <title>Aliifodinibius sp. nov., a new bacterium isolated from saline soil.</title>
        <authorList>
            <person name="Galisteo C."/>
            <person name="De La Haba R."/>
            <person name="Sanchez-Porro C."/>
            <person name="Ventosa A."/>
        </authorList>
    </citation>
    <scope>NUCLEOTIDE SEQUENCE [LARGE SCALE GENOMIC DNA]</scope>
    <source>
        <strain evidence="7 8">1BSP15-2V2</strain>
    </source>
</reference>
<dbReference type="RefSeq" id="WP_265764062.1">
    <property type="nucleotide sequence ID" value="NZ_JAGGJA010000001.1"/>
</dbReference>
<protein>
    <recommendedName>
        <fullName evidence="2">histidine kinase</fullName>
        <ecNumber evidence="2">2.7.13.3</ecNumber>
    </recommendedName>
</protein>
<dbReference type="CDD" id="cd00082">
    <property type="entry name" value="HisKA"/>
    <property type="match status" value="1"/>
</dbReference>
<evidence type="ECO:0000256" key="3">
    <source>
        <dbReference type="ARBA" id="ARBA00022553"/>
    </source>
</evidence>
<keyword evidence="8" id="KW-1185">Reference proteome</keyword>
<dbReference type="Gene3D" id="3.40.50.2300">
    <property type="match status" value="1"/>
</dbReference>
<dbReference type="InterPro" id="IPR004358">
    <property type="entry name" value="Sig_transdc_His_kin-like_C"/>
</dbReference>
<comment type="caution">
    <text evidence="7">The sequence shown here is derived from an EMBL/GenBank/DDBJ whole genome shotgun (WGS) entry which is preliminary data.</text>
</comment>
<dbReference type="InterPro" id="IPR036890">
    <property type="entry name" value="HATPase_C_sf"/>
</dbReference>
<feature type="modified residue" description="4-aspartylphosphate" evidence="4">
    <location>
        <position position="590"/>
    </location>
</feature>
<accession>A0ABT3PJP1</accession>
<evidence type="ECO:0000259" key="5">
    <source>
        <dbReference type="PROSITE" id="PS50109"/>
    </source>
</evidence>